<proteinExistence type="predicted"/>
<dbReference type="PANTHER" id="PTHR32141:SF181">
    <property type="entry name" value="F-BOX DOMAIN-CONTAINING PROTEIN"/>
    <property type="match status" value="1"/>
</dbReference>
<evidence type="ECO:0000259" key="1">
    <source>
        <dbReference type="PROSITE" id="PS50181"/>
    </source>
</evidence>
<dbReference type="Gene3D" id="3.80.10.10">
    <property type="entry name" value="Ribonuclease Inhibitor"/>
    <property type="match status" value="1"/>
</dbReference>
<dbReference type="Gramene" id="TVU11304">
    <property type="protein sequence ID" value="TVU11304"/>
    <property type="gene ID" value="EJB05_44880"/>
</dbReference>
<organism evidence="2 3">
    <name type="scientific">Eragrostis curvula</name>
    <name type="common">weeping love grass</name>
    <dbReference type="NCBI Taxonomy" id="38414"/>
    <lineage>
        <taxon>Eukaryota</taxon>
        <taxon>Viridiplantae</taxon>
        <taxon>Streptophyta</taxon>
        <taxon>Embryophyta</taxon>
        <taxon>Tracheophyta</taxon>
        <taxon>Spermatophyta</taxon>
        <taxon>Magnoliopsida</taxon>
        <taxon>Liliopsida</taxon>
        <taxon>Poales</taxon>
        <taxon>Poaceae</taxon>
        <taxon>PACMAD clade</taxon>
        <taxon>Chloridoideae</taxon>
        <taxon>Eragrostideae</taxon>
        <taxon>Eragrostidinae</taxon>
        <taxon>Eragrostis</taxon>
    </lineage>
</organism>
<dbReference type="PANTHER" id="PTHR32141">
    <property type="match status" value="1"/>
</dbReference>
<feature type="non-terminal residue" evidence="2">
    <location>
        <position position="1"/>
    </location>
</feature>
<dbReference type="OrthoDB" id="646746at2759"/>
<dbReference type="InterPro" id="IPR036047">
    <property type="entry name" value="F-box-like_dom_sf"/>
</dbReference>
<keyword evidence="3" id="KW-1185">Reference proteome</keyword>
<dbReference type="Pfam" id="PF00646">
    <property type="entry name" value="F-box"/>
    <property type="match status" value="1"/>
</dbReference>
<dbReference type="PROSITE" id="PS50181">
    <property type="entry name" value="FBOX"/>
    <property type="match status" value="1"/>
</dbReference>
<comment type="caution">
    <text evidence="2">The sequence shown here is derived from an EMBL/GenBank/DDBJ whole genome shotgun (WGS) entry which is preliminary data.</text>
</comment>
<protein>
    <recommendedName>
        <fullName evidence="1">F-box domain-containing protein</fullName>
    </recommendedName>
</protein>
<dbReference type="Pfam" id="PF08387">
    <property type="entry name" value="FBD"/>
    <property type="match status" value="1"/>
</dbReference>
<dbReference type="InterPro" id="IPR055302">
    <property type="entry name" value="F-box_dom-containing"/>
</dbReference>
<dbReference type="SUPFAM" id="SSF81383">
    <property type="entry name" value="F-box domain"/>
    <property type="match status" value="1"/>
</dbReference>
<dbReference type="InterPro" id="IPR001810">
    <property type="entry name" value="F-box_dom"/>
</dbReference>
<dbReference type="Pfam" id="PF24758">
    <property type="entry name" value="LRR_At5g56370"/>
    <property type="match status" value="1"/>
</dbReference>
<dbReference type="AlphaFoldDB" id="A0A5J9TJ20"/>
<dbReference type="InterPro" id="IPR032675">
    <property type="entry name" value="LRR_dom_sf"/>
</dbReference>
<dbReference type="EMBL" id="RWGY01000039">
    <property type="protein sequence ID" value="TVU11304.1"/>
    <property type="molecule type" value="Genomic_DNA"/>
</dbReference>
<reference evidence="2 3" key="1">
    <citation type="journal article" date="2019" name="Sci. Rep.">
        <title>A high-quality genome of Eragrostis curvula grass provides insights into Poaceae evolution and supports new strategies to enhance forage quality.</title>
        <authorList>
            <person name="Carballo J."/>
            <person name="Santos B.A.C.M."/>
            <person name="Zappacosta D."/>
            <person name="Garbus I."/>
            <person name="Selva J.P."/>
            <person name="Gallo C.A."/>
            <person name="Diaz A."/>
            <person name="Albertini E."/>
            <person name="Caccamo M."/>
            <person name="Echenique V."/>
        </authorList>
    </citation>
    <scope>NUCLEOTIDE SEQUENCE [LARGE SCALE GENOMIC DNA]</scope>
    <source>
        <strain evidence="3">cv. Victoria</strain>
        <tissue evidence="2">Leaf</tissue>
    </source>
</reference>
<dbReference type="CDD" id="cd22160">
    <property type="entry name" value="F-box_AtFBL13-like"/>
    <property type="match status" value="1"/>
</dbReference>
<dbReference type="InterPro" id="IPR053781">
    <property type="entry name" value="F-box_AtFBL13-like"/>
</dbReference>
<sequence>MDLSRWRVAELRDFEEFDDKNEDAGAALKYAYESLPAPPVTYGALLASAAAAAAPDDGVDRISSLPDQILRNIVSRLPAKDAVRTGMLASRWRSLWRSVPLVFTDAGLLPECIKKPTWRPSFGDAFGINNAVNSILKTHLGPFRCLQITCCYMDMDRENIKKWMQLIADKGVQELAFINRPWPLDHPLPATLFSYTSLTSLHIGAWKFPNTAALPDAAAFPHLKELFLSVITMKDRDLAFLLGRSPILETLTIIASKTDVRISLVSHSLRCLQLGLSSLGDIAVADAPRLERLLLWMTQRRRTGGNHFSRIKIGNAPNLNMLGYCHLGQHELQIGDTIIEAGIKVSPSTIIASVRTLALEVHFEVRNEVKTVPSFLKCFPNIETLHIRSMKVDKPTGNVKLKFWQEACPVECVQHVKTLVIHEFKGSKNEHAFIKFIVERALVLEKMGLVLCPESFRCSETTLHTRMRPFLKINEKRGSKNFKAIRLKFPSTATPWSFRMGVDLSCTDPFDLDSAF</sequence>
<feature type="domain" description="F-box" evidence="1">
    <location>
        <begin position="59"/>
        <end position="106"/>
    </location>
</feature>
<dbReference type="SUPFAM" id="SSF52047">
    <property type="entry name" value="RNI-like"/>
    <property type="match status" value="1"/>
</dbReference>
<name>A0A5J9TJ20_9POAL</name>
<accession>A0A5J9TJ20</accession>
<gene>
    <name evidence="2" type="ORF">EJB05_44880</name>
</gene>
<evidence type="ECO:0000313" key="2">
    <source>
        <dbReference type="EMBL" id="TVU11304.1"/>
    </source>
</evidence>
<dbReference type="Proteomes" id="UP000324897">
    <property type="component" value="Chromosome 3"/>
</dbReference>
<dbReference type="InterPro" id="IPR006566">
    <property type="entry name" value="FBD"/>
</dbReference>
<dbReference type="InterPro" id="IPR055411">
    <property type="entry name" value="LRR_FXL15/At3g58940/PEG3-like"/>
</dbReference>
<dbReference type="SMART" id="SM00256">
    <property type="entry name" value="FBOX"/>
    <property type="match status" value="1"/>
</dbReference>
<evidence type="ECO:0000313" key="3">
    <source>
        <dbReference type="Proteomes" id="UP000324897"/>
    </source>
</evidence>
<dbReference type="Gene3D" id="1.20.1280.50">
    <property type="match status" value="1"/>
</dbReference>